<keyword evidence="3" id="KW-1185">Reference proteome</keyword>
<protein>
    <submittedName>
        <fullName evidence="2">Alpha/beta hydrolase</fullName>
    </submittedName>
</protein>
<feature type="chain" id="PRO_5045472641" evidence="1">
    <location>
        <begin position="24"/>
        <end position="465"/>
    </location>
</feature>
<dbReference type="GO" id="GO:0016787">
    <property type="term" value="F:hydrolase activity"/>
    <property type="evidence" value="ECO:0007669"/>
    <property type="project" value="UniProtKB-KW"/>
</dbReference>
<feature type="signal peptide" evidence="1">
    <location>
        <begin position="1"/>
        <end position="23"/>
    </location>
</feature>
<name>A0ABP9IWQ4_9ACTN</name>
<dbReference type="Gene3D" id="3.40.50.1820">
    <property type="entry name" value="alpha/beta hydrolase"/>
    <property type="match status" value="1"/>
</dbReference>
<accession>A0ABP9IWQ4</accession>
<gene>
    <name evidence="2" type="ORF">GCM10023257_70490</name>
</gene>
<reference evidence="3" key="1">
    <citation type="journal article" date="2019" name="Int. J. Syst. Evol. Microbiol.">
        <title>The Global Catalogue of Microorganisms (GCM) 10K type strain sequencing project: providing services to taxonomists for standard genome sequencing and annotation.</title>
        <authorList>
            <consortium name="The Broad Institute Genomics Platform"/>
            <consortium name="The Broad Institute Genome Sequencing Center for Infectious Disease"/>
            <person name="Wu L."/>
            <person name="Ma J."/>
        </authorList>
    </citation>
    <scope>NUCLEOTIDE SEQUENCE [LARGE SCALE GENOMIC DNA]</scope>
    <source>
        <strain evidence="3">JCM 17657</strain>
    </source>
</reference>
<dbReference type="RefSeq" id="WP_226028399.1">
    <property type="nucleotide sequence ID" value="NZ_BAABIV010000037.1"/>
</dbReference>
<dbReference type="Proteomes" id="UP001500610">
    <property type="component" value="Unassembled WGS sequence"/>
</dbReference>
<dbReference type="EMBL" id="BAABIV010000037">
    <property type="protein sequence ID" value="GAA5012744.1"/>
    <property type="molecule type" value="Genomic_DNA"/>
</dbReference>
<dbReference type="SUPFAM" id="SSF53474">
    <property type="entry name" value="alpha/beta-Hydrolases"/>
    <property type="match status" value="1"/>
</dbReference>
<dbReference type="InterPro" id="IPR029058">
    <property type="entry name" value="AB_hydrolase_fold"/>
</dbReference>
<evidence type="ECO:0000313" key="3">
    <source>
        <dbReference type="Proteomes" id="UP001500610"/>
    </source>
</evidence>
<comment type="caution">
    <text evidence="2">The sequence shown here is derived from an EMBL/GenBank/DDBJ whole genome shotgun (WGS) entry which is preliminary data.</text>
</comment>
<evidence type="ECO:0000313" key="2">
    <source>
        <dbReference type="EMBL" id="GAA5012744.1"/>
    </source>
</evidence>
<organism evidence="2 3">
    <name type="scientific">Streptomyces hyderabadensis</name>
    <dbReference type="NCBI Taxonomy" id="598549"/>
    <lineage>
        <taxon>Bacteria</taxon>
        <taxon>Bacillati</taxon>
        <taxon>Actinomycetota</taxon>
        <taxon>Actinomycetes</taxon>
        <taxon>Kitasatosporales</taxon>
        <taxon>Streptomycetaceae</taxon>
        <taxon>Streptomyces</taxon>
    </lineage>
</organism>
<evidence type="ECO:0000256" key="1">
    <source>
        <dbReference type="SAM" id="SignalP"/>
    </source>
</evidence>
<sequence>MGTRRLRDAVAVCLAAVGVAALAAPTAEAGPRGGAPCPVGSPADVTCTGGQLADGTPYRFVVPDRWNGVVIVDLDFVSRPAGEPLTAELTGRGYAVGGTTRDVTGWRIAEAIDNQASALGRFEESVGRPRWAVASGRSMGGFVSAGAAQVHPDVFDAAVPFCGGLGGAVGQWNQKLDTVFTLKNLLFPDSTLPVTGIPADTEQATARWRSALASAQQTPAGRARIALAAAIGQLPGWGLDADGAPTPMPGPGDADAVQEGMYLALAGGAQPYIGQAMSSRRSIETLAGGNPSWNTGVDYARQFASASPEQRRTVREMYSRAGLDVRADLGVLARAPRIRADPAAVAYLEKGIVFDGDLEIPVLTVNPIGDQISTVAQQQSYGEAARRAGKAALLRQSYVRSVGHCGFTPGEQVAAITAMTERLTTGHWSGSATPEGLNRSAGRAGEAPGRYVHYHPPVFNRPYLG</sequence>
<keyword evidence="1" id="KW-0732">Signal</keyword>
<keyword evidence="2" id="KW-0378">Hydrolase</keyword>
<proteinExistence type="predicted"/>